<dbReference type="Pfam" id="PF00005">
    <property type="entry name" value="ABC_tran"/>
    <property type="match status" value="1"/>
</dbReference>
<name>A0A3P6FRP4_BRAOL</name>
<dbReference type="InterPro" id="IPR003439">
    <property type="entry name" value="ABC_transporter-like_ATP-bd"/>
</dbReference>
<dbReference type="GO" id="GO:0005524">
    <property type="term" value="F:ATP binding"/>
    <property type="evidence" value="ECO:0007669"/>
    <property type="project" value="InterPro"/>
</dbReference>
<accession>A0A3P6FRP4</accession>
<evidence type="ECO:0000313" key="2">
    <source>
        <dbReference type="EMBL" id="VDD45159.1"/>
    </source>
</evidence>
<dbReference type="EMBL" id="LR031877">
    <property type="protein sequence ID" value="VDD45159.1"/>
    <property type="molecule type" value="Genomic_DNA"/>
</dbReference>
<proteinExistence type="predicted"/>
<feature type="domain" description="ABC transporter" evidence="1">
    <location>
        <begin position="4"/>
        <end position="46"/>
    </location>
</feature>
<protein>
    <recommendedName>
        <fullName evidence="1">ABC transporter domain-containing protein</fullName>
    </recommendedName>
</protein>
<dbReference type="GO" id="GO:0016887">
    <property type="term" value="F:ATP hydrolysis activity"/>
    <property type="evidence" value="ECO:0007669"/>
    <property type="project" value="InterPro"/>
</dbReference>
<organism evidence="2">
    <name type="scientific">Brassica oleracea</name>
    <name type="common">Wild cabbage</name>
    <dbReference type="NCBI Taxonomy" id="3712"/>
    <lineage>
        <taxon>Eukaryota</taxon>
        <taxon>Viridiplantae</taxon>
        <taxon>Streptophyta</taxon>
        <taxon>Embryophyta</taxon>
        <taxon>Tracheophyta</taxon>
        <taxon>Spermatophyta</taxon>
        <taxon>Magnoliopsida</taxon>
        <taxon>eudicotyledons</taxon>
        <taxon>Gunneridae</taxon>
        <taxon>Pentapetalae</taxon>
        <taxon>rosids</taxon>
        <taxon>malvids</taxon>
        <taxon>Brassicales</taxon>
        <taxon>Brassicaceae</taxon>
        <taxon>Brassiceae</taxon>
        <taxon>Brassica</taxon>
    </lineage>
</organism>
<gene>
    <name evidence="2" type="ORF">BOLC5T32706H</name>
</gene>
<reference evidence="2" key="1">
    <citation type="submission" date="2018-11" db="EMBL/GenBank/DDBJ databases">
        <authorList>
            <consortium name="Genoscope - CEA"/>
            <person name="William W."/>
        </authorList>
    </citation>
    <scope>NUCLEOTIDE SEQUENCE</scope>
</reference>
<dbReference type="AlphaFoldDB" id="A0A3P6FRP4"/>
<dbReference type="Gene3D" id="3.40.50.300">
    <property type="entry name" value="P-loop containing nucleotide triphosphate hydrolases"/>
    <property type="match status" value="1"/>
</dbReference>
<dbReference type="InterPro" id="IPR027417">
    <property type="entry name" value="P-loop_NTPase"/>
</dbReference>
<sequence length="57" mass="5919">MVCQEILAMLGPSGSGKTTLLSQLSGAASPKHSQGKVMYNSQPFSGCIKENRVCCSG</sequence>
<evidence type="ECO:0000259" key="1">
    <source>
        <dbReference type="Pfam" id="PF00005"/>
    </source>
</evidence>
<dbReference type="SUPFAM" id="SSF52540">
    <property type="entry name" value="P-loop containing nucleoside triphosphate hydrolases"/>
    <property type="match status" value="1"/>
</dbReference>